<organism evidence="1 2">
    <name type="scientific">Thioploca ingrica</name>
    <dbReference type="NCBI Taxonomy" id="40754"/>
    <lineage>
        <taxon>Bacteria</taxon>
        <taxon>Pseudomonadati</taxon>
        <taxon>Pseudomonadota</taxon>
        <taxon>Gammaproteobacteria</taxon>
        <taxon>Thiotrichales</taxon>
        <taxon>Thiotrichaceae</taxon>
        <taxon>Thioploca</taxon>
    </lineage>
</organism>
<dbReference type="OrthoDB" id="5567844at2"/>
<dbReference type="PANTHER" id="PTHR39550">
    <property type="entry name" value="SLL0658 PROTEIN"/>
    <property type="match status" value="1"/>
</dbReference>
<dbReference type="STRING" id="40754.THII_1074"/>
<evidence type="ECO:0008006" key="3">
    <source>
        <dbReference type="Google" id="ProtNLM"/>
    </source>
</evidence>
<protein>
    <recommendedName>
        <fullName evidence="3">Nucleic acid-binding protein</fullName>
    </recommendedName>
</protein>
<dbReference type="AlphaFoldDB" id="A0A090BUM6"/>
<evidence type="ECO:0000313" key="1">
    <source>
        <dbReference type="EMBL" id="BAP55371.1"/>
    </source>
</evidence>
<sequence>MNVISNAGPLITLSKIGKLCLLKELYGTIVIPEAVQREVVVHGQGAIGAEEVALASWITVQTVINRLAVELLRERLDAGESEAIVLTLESKADLLLMDEAKGRQLSKKHEIQLIGTLGLLVIAKKQGLISQVKPLLDQLVNTGFHMSVELYQTVLSQVDENF</sequence>
<accession>A0A090BUM6</accession>
<gene>
    <name evidence="1" type="ORF">THII_1074</name>
</gene>
<proteinExistence type="predicted"/>
<dbReference type="HOGENOM" id="CLU_115769_0_1_6"/>
<dbReference type="PANTHER" id="PTHR39550:SF1">
    <property type="entry name" value="SLL0658 PROTEIN"/>
    <property type="match status" value="1"/>
</dbReference>
<dbReference type="EMBL" id="AP014633">
    <property type="protein sequence ID" value="BAP55371.1"/>
    <property type="molecule type" value="Genomic_DNA"/>
</dbReference>
<dbReference type="Pfam" id="PF11848">
    <property type="entry name" value="DUF3368"/>
    <property type="match status" value="1"/>
</dbReference>
<name>A0A090BUM6_9GAMM</name>
<keyword evidence="2" id="KW-1185">Reference proteome</keyword>
<reference evidence="1 2" key="1">
    <citation type="journal article" date="2014" name="ISME J.">
        <title>Ecophysiology of Thioploca ingrica as revealed by the complete genome sequence supplemented with proteomic evidence.</title>
        <authorList>
            <person name="Kojima H."/>
            <person name="Ogura Y."/>
            <person name="Yamamoto N."/>
            <person name="Togashi T."/>
            <person name="Mori H."/>
            <person name="Watanabe T."/>
            <person name="Nemoto F."/>
            <person name="Kurokawa K."/>
            <person name="Hayashi T."/>
            <person name="Fukui M."/>
        </authorList>
    </citation>
    <scope>NUCLEOTIDE SEQUENCE [LARGE SCALE GENOMIC DNA]</scope>
</reference>
<evidence type="ECO:0000313" key="2">
    <source>
        <dbReference type="Proteomes" id="UP000031623"/>
    </source>
</evidence>
<dbReference type="KEGG" id="tig:THII_1074"/>
<dbReference type="InterPro" id="IPR021799">
    <property type="entry name" value="PIN-like_prokaryotic"/>
</dbReference>
<dbReference type="Proteomes" id="UP000031623">
    <property type="component" value="Chromosome"/>
</dbReference>